<dbReference type="FunFam" id="4.10.400.10:FF:000034">
    <property type="entry name" value="Low-density lipoprotein receptor-related protein 2"/>
    <property type="match status" value="1"/>
</dbReference>
<feature type="disulfide bond" evidence="14">
    <location>
        <begin position="48"/>
        <end position="63"/>
    </location>
</feature>
<evidence type="ECO:0000256" key="14">
    <source>
        <dbReference type="PROSITE-ProRule" id="PRU00124"/>
    </source>
</evidence>
<evidence type="ECO:0000256" key="16">
    <source>
        <dbReference type="SAM" id="MobiDB-lite"/>
    </source>
</evidence>
<feature type="disulfide bond" evidence="14">
    <location>
        <begin position="174"/>
        <end position="189"/>
    </location>
</feature>
<keyword evidence="7" id="KW-0677">Repeat</keyword>
<dbReference type="PROSITE" id="PS51120">
    <property type="entry name" value="LDLRB"/>
    <property type="match status" value="4"/>
</dbReference>
<feature type="transmembrane region" description="Helical" evidence="17">
    <location>
        <begin position="1673"/>
        <end position="1696"/>
    </location>
</feature>
<feature type="repeat" description="LDL-receptor class B" evidence="15">
    <location>
        <begin position="448"/>
        <end position="490"/>
    </location>
</feature>
<evidence type="ECO:0000256" key="8">
    <source>
        <dbReference type="ARBA" id="ARBA00022989"/>
    </source>
</evidence>
<dbReference type="SMART" id="SM00179">
    <property type="entry name" value="EGF_CA"/>
    <property type="match status" value="4"/>
</dbReference>
<dbReference type="GO" id="GO:0043235">
    <property type="term" value="C:receptor complex"/>
    <property type="evidence" value="ECO:0007669"/>
    <property type="project" value="TreeGrafter"/>
</dbReference>
<dbReference type="SMART" id="SM00135">
    <property type="entry name" value="LY"/>
    <property type="match status" value="13"/>
</dbReference>
<evidence type="ECO:0000256" key="2">
    <source>
        <dbReference type="ARBA" id="ARBA00022475"/>
    </source>
</evidence>
<gene>
    <name evidence="20" type="primary">VgR</name>
</gene>
<keyword evidence="3 13" id="KW-0245">EGF-like domain</keyword>
<evidence type="ECO:0000256" key="17">
    <source>
        <dbReference type="SAM" id="Phobius"/>
    </source>
</evidence>
<keyword evidence="2" id="KW-1003">Cell membrane</keyword>
<feature type="disulfide bond" evidence="14">
    <location>
        <begin position="983"/>
        <end position="1001"/>
    </location>
</feature>
<dbReference type="GO" id="GO:0016324">
    <property type="term" value="C:apical plasma membrane"/>
    <property type="evidence" value="ECO:0007669"/>
    <property type="project" value="TreeGrafter"/>
</dbReference>
<dbReference type="PRINTS" id="PR00261">
    <property type="entry name" value="LDLRECEPTOR"/>
</dbReference>
<feature type="disulfide bond" evidence="14">
    <location>
        <begin position="76"/>
        <end position="94"/>
    </location>
</feature>
<dbReference type="FunFam" id="2.120.10.30:FF:000241">
    <property type="entry name" value="Low-density lipoprotein receptor-related protein 6"/>
    <property type="match status" value="1"/>
</dbReference>
<evidence type="ECO:0000256" key="18">
    <source>
        <dbReference type="SAM" id="SignalP"/>
    </source>
</evidence>
<feature type="disulfide bond" evidence="14">
    <location>
        <begin position="1183"/>
        <end position="1201"/>
    </location>
</feature>
<feature type="disulfide bond" evidence="13">
    <location>
        <begin position="281"/>
        <end position="291"/>
    </location>
</feature>
<feature type="disulfide bond" evidence="14">
    <location>
        <begin position="1176"/>
        <end position="1188"/>
    </location>
</feature>
<evidence type="ECO:0000256" key="9">
    <source>
        <dbReference type="ARBA" id="ARBA00023136"/>
    </source>
</evidence>
<dbReference type="PROSITE" id="PS01209">
    <property type="entry name" value="LDLRA_1"/>
    <property type="match status" value="7"/>
</dbReference>
<comment type="subcellular location">
    <subcellularLocation>
        <location evidence="1">Cell membrane</location>
        <topology evidence="1">Single-pass type I membrane protein</topology>
    </subcellularLocation>
</comment>
<keyword evidence="4" id="KW-0254">Endocytosis</keyword>
<feature type="disulfide bond" evidence="14">
    <location>
        <begin position="1015"/>
        <end position="1027"/>
    </location>
</feature>
<keyword evidence="5 17" id="KW-0812">Transmembrane</keyword>
<feature type="disulfide bond" evidence="14">
    <location>
        <begin position="36"/>
        <end position="54"/>
    </location>
</feature>
<feature type="repeat" description="LDL-receptor class B" evidence="15">
    <location>
        <begin position="360"/>
        <end position="404"/>
    </location>
</feature>
<dbReference type="PROSITE" id="PS00010">
    <property type="entry name" value="ASX_HYDROXYL"/>
    <property type="match status" value="2"/>
</dbReference>
<dbReference type="Gene3D" id="2.120.10.30">
    <property type="entry name" value="TolB, C-terminal domain"/>
    <property type="match status" value="3"/>
</dbReference>
<dbReference type="EMBL" id="MK358118">
    <property type="protein sequence ID" value="QBM78333.1"/>
    <property type="molecule type" value="mRNA"/>
</dbReference>
<evidence type="ECO:0000256" key="12">
    <source>
        <dbReference type="ARBA" id="ARBA00023180"/>
    </source>
</evidence>
<evidence type="ECO:0000256" key="1">
    <source>
        <dbReference type="ARBA" id="ARBA00004251"/>
    </source>
</evidence>
<feature type="disulfide bond" evidence="14">
    <location>
        <begin position="995"/>
        <end position="1010"/>
    </location>
</feature>
<dbReference type="GO" id="GO:0042562">
    <property type="term" value="F:hormone binding"/>
    <property type="evidence" value="ECO:0007669"/>
    <property type="project" value="TreeGrafter"/>
</dbReference>
<evidence type="ECO:0000256" key="13">
    <source>
        <dbReference type="PROSITE-ProRule" id="PRU00076"/>
    </source>
</evidence>
<feature type="disulfide bond" evidence="14">
    <location>
        <begin position="1054"/>
        <end position="1066"/>
    </location>
</feature>
<dbReference type="InterPro" id="IPR051221">
    <property type="entry name" value="LDLR-related"/>
</dbReference>
<dbReference type="PANTHER" id="PTHR22722">
    <property type="entry name" value="LOW-DENSITY LIPOPROTEIN RECEPTOR-RELATED PROTEIN 2-RELATED"/>
    <property type="match status" value="1"/>
</dbReference>
<feature type="compositionally biased region" description="Low complexity" evidence="16">
    <location>
        <begin position="1723"/>
        <end position="1733"/>
    </location>
</feature>
<dbReference type="SMART" id="SM00181">
    <property type="entry name" value="EGF"/>
    <property type="match status" value="9"/>
</dbReference>
<dbReference type="InterPro" id="IPR001881">
    <property type="entry name" value="EGF-like_Ca-bd_dom"/>
</dbReference>
<feature type="disulfide bond" evidence="14">
    <location>
        <begin position="115"/>
        <end position="127"/>
    </location>
</feature>
<dbReference type="InterPro" id="IPR000152">
    <property type="entry name" value="EGF-type_Asp/Asn_hydroxyl_site"/>
</dbReference>
<keyword evidence="9 17" id="KW-0472">Membrane</keyword>
<dbReference type="InterPro" id="IPR023415">
    <property type="entry name" value="LDLR_class-A_CS"/>
</dbReference>
<dbReference type="InterPro" id="IPR049883">
    <property type="entry name" value="NOTCH1_EGF-like"/>
</dbReference>
<feature type="disulfide bond" evidence="14">
    <location>
        <begin position="1034"/>
        <end position="1049"/>
    </location>
</feature>
<dbReference type="Pfam" id="PF00058">
    <property type="entry name" value="Ldl_recept_b"/>
    <property type="match status" value="3"/>
</dbReference>
<evidence type="ECO:0000256" key="10">
    <source>
        <dbReference type="ARBA" id="ARBA00023157"/>
    </source>
</evidence>
<dbReference type="GO" id="GO:0005509">
    <property type="term" value="F:calcium ion binding"/>
    <property type="evidence" value="ECO:0007669"/>
    <property type="project" value="InterPro"/>
</dbReference>
<dbReference type="PROSITE" id="PS50026">
    <property type="entry name" value="EGF_3"/>
    <property type="match status" value="1"/>
</dbReference>
<name>A0A482ES29_CALIT</name>
<dbReference type="Gene3D" id="2.10.25.10">
    <property type="entry name" value="Laminin"/>
    <property type="match status" value="4"/>
</dbReference>
<feature type="disulfide bond" evidence="14">
    <location>
        <begin position="122"/>
        <end position="140"/>
    </location>
</feature>
<dbReference type="FunFam" id="2.10.25.10:FF:000009">
    <property type="entry name" value="Low-density lipoprotein receptor isoform 1"/>
    <property type="match status" value="1"/>
</dbReference>
<feature type="signal peptide" evidence="18">
    <location>
        <begin position="1"/>
        <end position="27"/>
    </location>
</feature>
<dbReference type="Pfam" id="PF07645">
    <property type="entry name" value="EGF_CA"/>
    <property type="match status" value="2"/>
</dbReference>
<dbReference type="SUPFAM" id="SSF57424">
    <property type="entry name" value="LDL receptor-like module"/>
    <property type="match status" value="13"/>
</dbReference>
<keyword evidence="11 20" id="KW-0675">Receptor</keyword>
<feature type="disulfide bond" evidence="14">
    <location>
        <begin position="1094"/>
        <end position="1106"/>
    </location>
</feature>
<feature type="disulfide bond" evidence="14">
    <location>
        <begin position="958"/>
        <end position="973"/>
    </location>
</feature>
<evidence type="ECO:0000256" key="7">
    <source>
        <dbReference type="ARBA" id="ARBA00022737"/>
    </source>
</evidence>
<evidence type="ECO:0000256" key="11">
    <source>
        <dbReference type="ARBA" id="ARBA00023170"/>
    </source>
</evidence>
<dbReference type="PROSITE" id="PS01187">
    <property type="entry name" value="EGF_CA"/>
    <property type="match status" value="2"/>
</dbReference>
<feature type="repeat" description="LDL-receptor class B" evidence="15">
    <location>
        <begin position="1517"/>
        <end position="1559"/>
    </location>
</feature>
<evidence type="ECO:0000256" key="5">
    <source>
        <dbReference type="ARBA" id="ARBA00022692"/>
    </source>
</evidence>
<dbReference type="SUPFAM" id="SSF63825">
    <property type="entry name" value="YWTD domain"/>
    <property type="match status" value="3"/>
</dbReference>
<reference evidence="20" key="1">
    <citation type="submission" date="2019-01" db="EMBL/GenBank/DDBJ databases">
        <authorList>
            <person name="Wang H."/>
        </authorList>
    </citation>
    <scope>NUCLEOTIDE SEQUENCE</scope>
    <source>
        <tissue evidence="20">Ovary</tissue>
    </source>
</reference>
<dbReference type="GO" id="GO:0006898">
    <property type="term" value="P:receptor-mediated endocytosis"/>
    <property type="evidence" value="ECO:0007669"/>
    <property type="project" value="TreeGrafter"/>
</dbReference>
<keyword evidence="8 17" id="KW-1133">Transmembrane helix</keyword>
<dbReference type="InterPro" id="IPR002172">
    <property type="entry name" value="LDrepeatLR_classA_rpt"/>
</dbReference>
<dbReference type="InterPro" id="IPR036055">
    <property type="entry name" value="LDL_receptor-like_sf"/>
</dbReference>
<sequence length="1754" mass="193193">MSCGPGGSMKLTAVYLLLLLGVAEVCAKCPSGFFECSNGACIREAKHCDHKKDCPDGVDELHCDNKQCEAPLYWKCEDGRCIQTKFKCDGNNDCGDWSDEKGCNASKVSNVQKICDDEDFSCGDGICIPDSWVCDGLNDCQNGNDEVLGCSKKLDCGRDFLCANHHCIPKAWECDGNNDCGDNSDEVNCKPKDVTEGCTLDKNLFGCHDKLKCVEVAEVCDGTPHCLDGSDEGPMCQKSKVLCTSQGCSFKCQPTPSGPICVCPMGFNLVNEKYCTDIDECKMYGICSQKCRNSHGGYQCHCDEGYTLQSDNHTCSVKEGEAVLLFSTKTEVRAYFMRNEVYRLVADGQQHVAGVAYDGLYVYWTSVRNGEEAIVRSNHDGSITDVLVSSGLSLPEDLALDLITGNIYFTDGEESYIGVCTKTGTECTVLVNEDVRKPRGIALLTQNGTMFWSDWGKNPKIATAGMDGSSPRPFVVDVHWPNGITIDIGNERLYWVDAKLQSIESVALDGSDRRIILKDVVKHPYSIAVFEDTLYWSDWHGKQILSCNKYTGKEHKRLVRSRKNHIYGISIYHPVLHPQVKNPCEGAGCSDICMLAPDGSYACACPEGKQLAGDKHTCMELGRKQLVMAAAGNRIVEVEHRILGKQSYSVMMPTGIQQIDAITYSPVDDMLFLADNSQRKLFTLSLTTMSLKTLIRRKIGWLTSMDFDAYGNNLYWTDSERNIVEVMSLATKQRSVLLRGVGEEAPRSIAVVPEDGYMYVVCGLEGKIHIDKMFMDGSGKRDHSIKKGIRGPEVSLWYESSLREIFWADSGKNMIGSFPVEGEGQSILQRLTASPVAVASVGQDIFWTVGGSSYLYWTNKFVSDGKVKRVMLEMGESQQNIRLTAVKGVKFPPTHPCHIMNGGCSHLCLLRGQQHVCGCPEGMYLLSNNATCTTNIVCQGNEFQCEKDKKCIPMASRCNGVPDCPGGDDERDCVQCRDYDFQCDSGQCISSEMKCDGTEQCQDGSDERQCERTVCVADEFECRNGQCIDRHMRCDTTRDCRDNSDEENCAAVTCRPEEYRCEVGTCIPASWECDGEVNCPDGSDEHDQCSPPTCGPQEFTCNNGYCIHVEFICDTQDDCGDDSDERQCSAPTKENVSCTKEEFFCSSTKGTCIPFTQRCDGNADCPKAEDERGCGCDPQEFECKNGKCIASSWVCDTMNDCGDGSDEDPDRCTSKKGAKKCAGFTCASGKCLELQQLCDGTKDCEDGSDEGGKCGSACKGSPCDGGCRPTPAGPQCYCDEGYELQPDGKTCHDINECLEHVCSQVCFNMPGSFRCACMPEYSLKLDRISCKAKGAPMEYVFVVGGTEIRKASHSFSHVDVVHRHTSLKVTGLDVDAREDLVYWSARDMNAIYYLSLKTHNKTLVTGLGKPTEIALDWLTKNVYYVNEVSVTQSYVQVCSLAGTLCARVITGDHNTEIKNLVVDPPSGLLFWTETTMFMFGTPTSAILSAEMSGANKQRVIKSMLGYVSGLAVDPIKRRLYWADRTFHVVEAADYNGENRQQLFKRRVENPIRLVLFEDNLYWLSSGAGVLTKCQIFGVLPTCENIPIHASDADYFTIVQETRQVKGHNPCKGYSCSYLCVLSPRGAECLCPDGDVVDANTPCKRKDNSTNMGLNVGQPKTLAKAKPNTAEGNWSLAAVLTVTFLILAVIGVAYYLYKRQMVNLKKLDVSVHFQNPGFGFQSTPAPKKPAAALKPGEHEYVNPLQMPKETVSQSV</sequence>
<dbReference type="Pfam" id="PF00057">
    <property type="entry name" value="Ldl_recept_a"/>
    <property type="match status" value="13"/>
</dbReference>
<evidence type="ECO:0000256" key="6">
    <source>
        <dbReference type="ARBA" id="ARBA00022729"/>
    </source>
</evidence>
<evidence type="ECO:0000256" key="15">
    <source>
        <dbReference type="PROSITE-ProRule" id="PRU00461"/>
    </source>
</evidence>
<keyword evidence="10 13" id="KW-1015">Disulfide bond</keyword>
<evidence type="ECO:0000259" key="19">
    <source>
        <dbReference type="PROSITE" id="PS50026"/>
    </source>
</evidence>
<dbReference type="InterPro" id="IPR000742">
    <property type="entry name" value="EGF"/>
</dbReference>
<feature type="disulfide bond" evidence="14">
    <location>
        <begin position="29"/>
        <end position="41"/>
    </location>
</feature>
<dbReference type="SMART" id="SM00192">
    <property type="entry name" value="LDLa"/>
    <property type="match status" value="13"/>
</dbReference>
<dbReference type="InterPro" id="IPR011042">
    <property type="entry name" value="6-blade_b-propeller_TolB-like"/>
</dbReference>
<feature type="region of interest" description="Disordered" evidence="16">
    <location>
        <begin position="1721"/>
        <end position="1754"/>
    </location>
</feature>
<accession>A0A482ES29</accession>
<feature type="disulfide bond" evidence="14">
    <location>
        <begin position="1226"/>
        <end position="1244"/>
    </location>
</feature>
<dbReference type="InterPro" id="IPR018097">
    <property type="entry name" value="EGF_Ca-bd_CS"/>
</dbReference>
<dbReference type="InterPro" id="IPR000033">
    <property type="entry name" value="LDLR_classB_rpt"/>
</dbReference>
<dbReference type="SUPFAM" id="SSF57196">
    <property type="entry name" value="EGF/Laminin"/>
    <property type="match status" value="5"/>
</dbReference>
<dbReference type="PANTHER" id="PTHR22722:SF14">
    <property type="entry name" value="MEGALIN, ISOFORM A"/>
    <property type="match status" value="1"/>
</dbReference>
<dbReference type="PROSITE" id="PS01186">
    <property type="entry name" value="EGF_2"/>
    <property type="match status" value="1"/>
</dbReference>
<feature type="disulfide bond" evidence="14">
    <location>
        <begin position="976"/>
        <end position="988"/>
    </location>
</feature>
<comment type="caution">
    <text evidence="13">Lacks conserved residue(s) required for the propagation of feature annotation.</text>
</comment>
<dbReference type="CDD" id="cd00054">
    <property type="entry name" value="EGF_CA"/>
    <property type="match status" value="2"/>
</dbReference>
<feature type="repeat" description="LDL-receptor class B" evidence="15">
    <location>
        <begin position="491"/>
        <end position="533"/>
    </location>
</feature>
<keyword evidence="6 18" id="KW-0732">Signal</keyword>
<evidence type="ECO:0000256" key="4">
    <source>
        <dbReference type="ARBA" id="ARBA00022583"/>
    </source>
</evidence>
<feature type="disulfide bond" evidence="14">
    <location>
        <begin position="1022"/>
        <end position="1040"/>
    </location>
</feature>
<protein>
    <submittedName>
        <fullName evidence="20">Vitellogenin receptor</fullName>
    </submittedName>
</protein>
<feature type="disulfide bond" evidence="14">
    <location>
        <begin position="1113"/>
        <end position="1128"/>
    </location>
</feature>
<dbReference type="Gene3D" id="4.10.400.10">
    <property type="entry name" value="Low-density Lipoprotein Receptor"/>
    <property type="match status" value="13"/>
</dbReference>
<feature type="disulfide bond" evidence="14">
    <location>
        <begin position="1101"/>
        <end position="1119"/>
    </location>
</feature>
<dbReference type="PROSITE" id="PS50068">
    <property type="entry name" value="LDLRA_2"/>
    <property type="match status" value="13"/>
</dbReference>
<feature type="disulfide bond" evidence="14">
    <location>
        <begin position="88"/>
        <end position="103"/>
    </location>
</feature>
<dbReference type="CDD" id="cd00112">
    <property type="entry name" value="LDLa"/>
    <property type="match status" value="12"/>
</dbReference>
<feature type="domain" description="EGF-like" evidence="19">
    <location>
        <begin position="277"/>
        <end position="316"/>
    </location>
</feature>
<proteinExistence type="evidence at transcript level"/>
<feature type="disulfide bond" evidence="14">
    <location>
        <begin position="1061"/>
        <end position="1079"/>
    </location>
</feature>
<evidence type="ECO:0000313" key="20">
    <source>
        <dbReference type="EMBL" id="QBM78333.1"/>
    </source>
</evidence>
<evidence type="ECO:0000256" key="3">
    <source>
        <dbReference type="ARBA" id="ARBA00022536"/>
    </source>
</evidence>
<feature type="disulfide bond" evidence="14">
    <location>
        <begin position="1159"/>
        <end position="1174"/>
    </location>
</feature>
<feature type="disulfide bond" evidence="14">
    <location>
        <begin position="162"/>
        <end position="180"/>
    </location>
</feature>
<keyword evidence="12" id="KW-0325">Glycoprotein</keyword>
<feature type="chain" id="PRO_5019761516" evidence="18">
    <location>
        <begin position="28"/>
        <end position="1754"/>
    </location>
</feature>
<organism evidence="20">
    <name type="scientific">Calliptamus italicus</name>
    <name type="common">Italian locust</name>
    <dbReference type="NCBI Taxonomy" id="334752"/>
    <lineage>
        <taxon>Eukaryota</taxon>
        <taxon>Metazoa</taxon>
        <taxon>Ecdysozoa</taxon>
        <taxon>Arthropoda</taxon>
        <taxon>Hexapoda</taxon>
        <taxon>Insecta</taxon>
        <taxon>Pterygota</taxon>
        <taxon>Neoptera</taxon>
        <taxon>Polyneoptera</taxon>
        <taxon>Orthoptera</taxon>
        <taxon>Caelifera</taxon>
        <taxon>Acrididea</taxon>
        <taxon>Acridomorpha</taxon>
        <taxon>Acridoidea</taxon>
        <taxon>Acrididae</taxon>
        <taxon>Calliptaminae</taxon>
        <taxon>Calliptamus</taxon>
    </lineage>
</organism>